<reference evidence="7 9" key="3">
    <citation type="submission" date="2017-07" db="EMBL/GenBank/DDBJ databases">
        <title>Prevalence of linear plasmids in Cutibacterium (Propionibacterium) acnes isolates obtained from prostatic tissue.</title>
        <authorList>
            <person name="Davidsson S."/>
            <person name="Carlsson J."/>
            <person name="Molling P."/>
            <person name="Andren O."/>
            <person name="Andersson S.-O."/>
            <person name="Brzuszkiewicz E."/>
            <person name="Poehlein A."/>
            <person name="Al-Zeer M."/>
            <person name="Brinkmann V."/>
            <person name="Scavenius C."/>
            <person name="Nazipi S."/>
            <person name="Soderquist B."/>
            <person name="Bruggemann H."/>
        </authorList>
    </citation>
    <scope>NUCLEOTIDE SEQUENCE [LARGE SCALE GENOMIC DNA]</scope>
    <source>
        <strain evidence="7 9">DSM 753</strain>
    </source>
</reference>
<sequence>MEESIRDKLKHWLEHGMIFLKWVACALLMGLVLGAAGTLFHYCVDGANRYSGQYPYLIWFLPLGGLLIVFLYKITKMERDQGTDLVIRSVRSTEPISIKTAPLIFVSTVLTHLLGGSAGREGAALQLGGSMAAQVGRWFRFDEKDERIMVMCGMSAAFSALFGAPLTAAVFSLEVISVGVMYYSALVPCVLSAVVGCGVAVYFGVIPVRFHLTGIPEMGALPLGKVILLAALCAVLSVVFCLVMHLSGKAYGRLLKNRYLRILAGGLLVIGLTYLFQTRDYNGAGMEVIRRAIDGGEARPEAFALKLALTAVTLGAGYRGGEIVPAFFVGATFGCVMGPLIGLDPSFAAGIGLIALFCGVVNCPLTSLLLGVELFGAEGILYYAVAAAVSYMLSGYHGLYRGQKILYSKTEPTFINTSST</sequence>
<dbReference type="OrthoDB" id="9767361at2"/>
<dbReference type="eggNOG" id="COG0038">
    <property type="taxonomic scope" value="Bacteria"/>
</dbReference>
<gene>
    <name evidence="7" type="ORF">CH238_07775</name>
    <name evidence="6" type="ORF">CLOLEP_01553</name>
</gene>
<dbReference type="Pfam" id="PF00654">
    <property type="entry name" value="Voltage_CLC"/>
    <property type="match status" value="1"/>
</dbReference>
<evidence type="ECO:0000313" key="6">
    <source>
        <dbReference type="EMBL" id="EDO61158.1"/>
    </source>
</evidence>
<evidence type="ECO:0000256" key="5">
    <source>
        <dbReference type="SAM" id="Phobius"/>
    </source>
</evidence>
<dbReference type="EMBL" id="NOXF01000005">
    <property type="protein sequence ID" value="PEQ24457.1"/>
    <property type="molecule type" value="Genomic_DNA"/>
</dbReference>
<feature type="transmembrane region" description="Helical" evidence="5">
    <location>
        <begin position="226"/>
        <end position="247"/>
    </location>
</feature>
<name>A7VSL2_9FIRM</name>
<feature type="transmembrane region" description="Helical" evidence="5">
    <location>
        <begin position="323"/>
        <end position="343"/>
    </location>
</feature>
<dbReference type="Gene3D" id="1.10.3080.10">
    <property type="entry name" value="Clc chloride channel"/>
    <property type="match status" value="1"/>
</dbReference>
<feature type="transmembrane region" description="Helical" evidence="5">
    <location>
        <begin position="180"/>
        <end position="206"/>
    </location>
</feature>
<reference evidence="6 8" key="1">
    <citation type="submission" date="2007-08" db="EMBL/GenBank/DDBJ databases">
        <title>Draft genome sequence of Clostridium leptum (DSM 753).</title>
        <authorList>
            <person name="Sudarsanam P."/>
            <person name="Ley R."/>
            <person name="Guruge J."/>
            <person name="Turnbaugh P.J."/>
            <person name="Mahowald M."/>
            <person name="Liep D."/>
            <person name="Gordon J."/>
        </authorList>
    </citation>
    <scope>NUCLEOTIDE SEQUENCE [LARGE SCALE GENOMIC DNA]</scope>
    <source>
        <strain evidence="6 8">DSM 753</strain>
    </source>
</reference>
<keyword evidence="3 5" id="KW-1133">Transmembrane helix</keyword>
<feature type="transmembrane region" description="Helical" evidence="5">
    <location>
        <begin position="350"/>
        <end position="374"/>
    </location>
</feature>
<evidence type="ECO:0000256" key="3">
    <source>
        <dbReference type="ARBA" id="ARBA00022989"/>
    </source>
</evidence>
<evidence type="ECO:0000256" key="4">
    <source>
        <dbReference type="ARBA" id="ARBA00023136"/>
    </source>
</evidence>
<protein>
    <submittedName>
        <fullName evidence="7">Chloride channel protein</fullName>
    </submittedName>
    <submittedName>
        <fullName evidence="6">Chloride transporter, ClC family</fullName>
    </submittedName>
</protein>
<feature type="transmembrane region" description="Helical" evidence="5">
    <location>
        <begin position="20"/>
        <end position="42"/>
    </location>
</feature>
<dbReference type="EMBL" id="ABCB02000018">
    <property type="protein sequence ID" value="EDO61158.1"/>
    <property type="molecule type" value="Genomic_DNA"/>
</dbReference>
<evidence type="ECO:0000313" key="9">
    <source>
        <dbReference type="Proteomes" id="UP000220611"/>
    </source>
</evidence>
<evidence type="ECO:0000313" key="8">
    <source>
        <dbReference type="Proteomes" id="UP000003490"/>
    </source>
</evidence>
<evidence type="ECO:0000256" key="1">
    <source>
        <dbReference type="ARBA" id="ARBA00004141"/>
    </source>
</evidence>
<feature type="transmembrane region" description="Helical" evidence="5">
    <location>
        <begin position="96"/>
        <end position="115"/>
    </location>
</feature>
<dbReference type="GO" id="GO:0015108">
    <property type="term" value="F:chloride transmembrane transporter activity"/>
    <property type="evidence" value="ECO:0007669"/>
    <property type="project" value="InterPro"/>
</dbReference>
<keyword evidence="2 5" id="KW-0812">Transmembrane</keyword>
<dbReference type="InterPro" id="IPR001807">
    <property type="entry name" value="ClC"/>
</dbReference>
<keyword evidence="4 5" id="KW-0472">Membrane</keyword>
<accession>A7VSL2</accession>
<dbReference type="PRINTS" id="PR00762">
    <property type="entry name" value="CLCHANNEL"/>
</dbReference>
<feature type="transmembrane region" description="Helical" evidence="5">
    <location>
        <begin position="380"/>
        <end position="399"/>
    </location>
</feature>
<feature type="transmembrane region" description="Helical" evidence="5">
    <location>
        <begin position="148"/>
        <end position="173"/>
    </location>
</feature>
<dbReference type="SUPFAM" id="SSF81340">
    <property type="entry name" value="Clc chloride channel"/>
    <property type="match status" value="1"/>
</dbReference>
<evidence type="ECO:0000256" key="2">
    <source>
        <dbReference type="ARBA" id="ARBA00022692"/>
    </source>
</evidence>
<dbReference type="GO" id="GO:0016020">
    <property type="term" value="C:membrane"/>
    <property type="evidence" value="ECO:0007669"/>
    <property type="project" value="UniProtKB-SubCell"/>
</dbReference>
<comment type="subcellular location">
    <subcellularLocation>
        <location evidence="1">Membrane</location>
        <topology evidence="1">Multi-pass membrane protein</topology>
    </subcellularLocation>
</comment>
<evidence type="ECO:0000313" key="7">
    <source>
        <dbReference type="EMBL" id="PEQ24457.1"/>
    </source>
</evidence>
<dbReference type="InterPro" id="IPR050368">
    <property type="entry name" value="ClC-type_chloride_channel"/>
</dbReference>
<dbReference type="PANTHER" id="PTHR43427">
    <property type="entry name" value="CHLORIDE CHANNEL PROTEIN CLC-E"/>
    <property type="match status" value="1"/>
</dbReference>
<feature type="transmembrane region" description="Helical" evidence="5">
    <location>
        <begin position="259"/>
        <end position="276"/>
    </location>
</feature>
<proteinExistence type="predicted"/>
<keyword evidence="9" id="KW-1185">Reference proteome</keyword>
<dbReference type="HOGENOM" id="CLU_015263_1_1_9"/>
<organism evidence="6 8">
    <name type="scientific">[Clostridium] leptum DSM 753</name>
    <dbReference type="NCBI Taxonomy" id="428125"/>
    <lineage>
        <taxon>Bacteria</taxon>
        <taxon>Bacillati</taxon>
        <taxon>Bacillota</taxon>
        <taxon>Clostridia</taxon>
        <taxon>Eubacteriales</taxon>
        <taxon>Oscillospiraceae</taxon>
        <taxon>Oscillospiraceae incertae sedis</taxon>
    </lineage>
</organism>
<dbReference type="PANTHER" id="PTHR43427:SF12">
    <property type="entry name" value="CHLORIDE TRANSPORTER"/>
    <property type="match status" value="1"/>
</dbReference>
<comment type="caution">
    <text evidence="6">The sequence shown here is derived from an EMBL/GenBank/DDBJ whole genome shotgun (WGS) entry which is preliminary data.</text>
</comment>
<dbReference type="InterPro" id="IPR014743">
    <property type="entry name" value="Cl-channel_core"/>
</dbReference>
<dbReference type="AlphaFoldDB" id="A7VSL2"/>
<reference evidence="6 8" key="2">
    <citation type="submission" date="2007-08" db="EMBL/GenBank/DDBJ databases">
        <authorList>
            <person name="Fulton L."/>
            <person name="Clifton S."/>
            <person name="Fulton B."/>
            <person name="Xu J."/>
            <person name="Minx P."/>
            <person name="Pepin K.H."/>
            <person name="Johnson M."/>
            <person name="Thiruvilangam P."/>
            <person name="Bhonagiri V."/>
            <person name="Nash W.E."/>
            <person name="Wang C."/>
            <person name="Mardis E.R."/>
            <person name="Wilson R.K."/>
        </authorList>
    </citation>
    <scope>NUCLEOTIDE SEQUENCE [LARGE SCALE GENOMIC DNA]</scope>
    <source>
        <strain evidence="6 8">DSM 753</strain>
    </source>
</reference>
<feature type="transmembrane region" description="Helical" evidence="5">
    <location>
        <begin position="54"/>
        <end position="75"/>
    </location>
</feature>
<dbReference type="Proteomes" id="UP000003490">
    <property type="component" value="Unassembled WGS sequence"/>
</dbReference>
<dbReference type="Proteomes" id="UP000220611">
    <property type="component" value="Unassembled WGS sequence"/>
</dbReference>